<dbReference type="AlphaFoldDB" id="A0ABD5Z350"/>
<evidence type="ECO:0000313" key="2">
    <source>
        <dbReference type="Proteomes" id="UP001596447"/>
    </source>
</evidence>
<proteinExistence type="predicted"/>
<dbReference type="InterPro" id="IPR055948">
    <property type="entry name" value="DUF7526"/>
</dbReference>
<name>A0ABD5Z350_9EURY</name>
<protein>
    <submittedName>
        <fullName evidence="1">Uncharacterized protein</fullName>
    </submittedName>
</protein>
<dbReference type="RefSeq" id="WP_279529550.1">
    <property type="nucleotide sequence ID" value="NZ_CP122312.1"/>
</dbReference>
<dbReference type="EMBL" id="JBHTAR010000011">
    <property type="protein sequence ID" value="MFC7199621.1"/>
    <property type="molecule type" value="Genomic_DNA"/>
</dbReference>
<organism evidence="1 2">
    <name type="scientific">Halospeciosus flavus</name>
    <dbReference type="NCBI Taxonomy" id="3032283"/>
    <lineage>
        <taxon>Archaea</taxon>
        <taxon>Methanobacteriati</taxon>
        <taxon>Methanobacteriota</taxon>
        <taxon>Stenosarchaea group</taxon>
        <taxon>Halobacteria</taxon>
        <taxon>Halobacteriales</taxon>
        <taxon>Halobacteriaceae</taxon>
        <taxon>Halospeciosus</taxon>
    </lineage>
</organism>
<keyword evidence="2" id="KW-1185">Reference proteome</keyword>
<sequence length="98" mass="10677">MAETLEGEVVHVIPPEKLDEHDLDPDLRDRAESRYVLVCREGAVGWIDRLLGYLGGKPIEAVTVVVDEDVGSDAEEGDVVSLDVEETELPGVYDATAQ</sequence>
<reference evidence="1 2" key="1">
    <citation type="journal article" date="2019" name="Int. J. Syst. Evol. Microbiol.">
        <title>The Global Catalogue of Microorganisms (GCM) 10K type strain sequencing project: providing services to taxonomists for standard genome sequencing and annotation.</title>
        <authorList>
            <consortium name="The Broad Institute Genomics Platform"/>
            <consortium name="The Broad Institute Genome Sequencing Center for Infectious Disease"/>
            <person name="Wu L."/>
            <person name="Ma J."/>
        </authorList>
    </citation>
    <scope>NUCLEOTIDE SEQUENCE [LARGE SCALE GENOMIC DNA]</scope>
    <source>
        <strain evidence="1 2">XZGYJ-43</strain>
    </source>
</reference>
<gene>
    <name evidence="1" type="ORF">ACFQJ9_09385</name>
</gene>
<dbReference type="Proteomes" id="UP001596447">
    <property type="component" value="Unassembled WGS sequence"/>
</dbReference>
<accession>A0ABD5Z350</accession>
<comment type="caution">
    <text evidence="1">The sequence shown here is derived from an EMBL/GenBank/DDBJ whole genome shotgun (WGS) entry which is preliminary data.</text>
</comment>
<dbReference type="Pfam" id="PF24370">
    <property type="entry name" value="DUF7526"/>
    <property type="match status" value="1"/>
</dbReference>
<evidence type="ECO:0000313" key="1">
    <source>
        <dbReference type="EMBL" id="MFC7199621.1"/>
    </source>
</evidence>